<reference evidence="1 2" key="2">
    <citation type="journal article" date="2022" name="Mol. Ecol. Resour.">
        <title>The genomes of chicory, endive, great burdock and yacon provide insights into Asteraceae paleo-polyploidization history and plant inulin production.</title>
        <authorList>
            <person name="Fan W."/>
            <person name="Wang S."/>
            <person name="Wang H."/>
            <person name="Wang A."/>
            <person name="Jiang F."/>
            <person name="Liu H."/>
            <person name="Zhao H."/>
            <person name="Xu D."/>
            <person name="Zhang Y."/>
        </authorList>
    </citation>
    <scope>NUCLEOTIDE SEQUENCE [LARGE SCALE GENOMIC DNA]</scope>
    <source>
        <strain evidence="2">cv. Yunnan</strain>
        <tissue evidence="1">Leaves</tissue>
    </source>
</reference>
<name>A0ACB9I2X1_9ASTR</name>
<protein>
    <submittedName>
        <fullName evidence="1">Uncharacterized protein</fullName>
    </submittedName>
</protein>
<evidence type="ECO:0000313" key="2">
    <source>
        <dbReference type="Proteomes" id="UP001056120"/>
    </source>
</evidence>
<reference evidence="2" key="1">
    <citation type="journal article" date="2022" name="Mol. Ecol. Resour.">
        <title>The genomes of chicory, endive, great burdock and yacon provide insights into Asteraceae palaeo-polyploidization history and plant inulin production.</title>
        <authorList>
            <person name="Fan W."/>
            <person name="Wang S."/>
            <person name="Wang H."/>
            <person name="Wang A."/>
            <person name="Jiang F."/>
            <person name="Liu H."/>
            <person name="Zhao H."/>
            <person name="Xu D."/>
            <person name="Zhang Y."/>
        </authorList>
    </citation>
    <scope>NUCLEOTIDE SEQUENCE [LARGE SCALE GENOMIC DNA]</scope>
    <source>
        <strain evidence="2">cv. Yunnan</strain>
    </source>
</reference>
<comment type="caution">
    <text evidence="1">The sequence shown here is derived from an EMBL/GenBank/DDBJ whole genome shotgun (WGS) entry which is preliminary data.</text>
</comment>
<dbReference type="EMBL" id="CM042027">
    <property type="protein sequence ID" value="KAI3801725.1"/>
    <property type="molecule type" value="Genomic_DNA"/>
</dbReference>
<accession>A0ACB9I2X1</accession>
<sequence>MFYASACNIGPHFPNWLQTQTNLQNLDLSNSSIRDTIPEWFENILSHIVDLDLSNNQIGGKLPLFHVDSNNRRRDLILNMNLNKFTSRIPLQLCQLSALQYLSLAHNNITGTIPSCFGNLSATWTCRSTTYLAQFQWEINSRLLRMPLFIKGCGPPISRSCKGNYTHVGEDEGQVDNEASWFYNGIGSGFVVGFMGLVGSLYFIRNWT</sequence>
<organism evidence="1 2">
    <name type="scientific">Smallanthus sonchifolius</name>
    <dbReference type="NCBI Taxonomy" id="185202"/>
    <lineage>
        <taxon>Eukaryota</taxon>
        <taxon>Viridiplantae</taxon>
        <taxon>Streptophyta</taxon>
        <taxon>Embryophyta</taxon>
        <taxon>Tracheophyta</taxon>
        <taxon>Spermatophyta</taxon>
        <taxon>Magnoliopsida</taxon>
        <taxon>eudicotyledons</taxon>
        <taxon>Gunneridae</taxon>
        <taxon>Pentapetalae</taxon>
        <taxon>asterids</taxon>
        <taxon>campanulids</taxon>
        <taxon>Asterales</taxon>
        <taxon>Asteraceae</taxon>
        <taxon>Asteroideae</taxon>
        <taxon>Heliantheae alliance</taxon>
        <taxon>Millerieae</taxon>
        <taxon>Smallanthus</taxon>
    </lineage>
</organism>
<dbReference type="Proteomes" id="UP001056120">
    <property type="component" value="Linkage Group LG10"/>
</dbReference>
<gene>
    <name evidence="1" type="ORF">L1987_29838</name>
</gene>
<evidence type="ECO:0000313" key="1">
    <source>
        <dbReference type="EMBL" id="KAI3801725.1"/>
    </source>
</evidence>
<keyword evidence="2" id="KW-1185">Reference proteome</keyword>
<proteinExistence type="predicted"/>